<protein>
    <submittedName>
        <fullName evidence="8">Glucan biosynthesis protein</fullName>
    </submittedName>
</protein>
<evidence type="ECO:0000256" key="6">
    <source>
        <dbReference type="SAM" id="SignalP"/>
    </source>
</evidence>
<keyword evidence="5" id="KW-0574">Periplasm</keyword>
<comment type="similarity">
    <text evidence="3">Belongs to the OpgD/OpgG family.</text>
</comment>
<dbReference type="Pfam" id="PF04349">
    <property type="entry name" value="MdoG"/>
    <property type="match status" value="1"/>
</dbReference>
<feature type="domain" description="Glucan biosynthesis periplasmic MdoG C-terminal" evidence="7">
    <location>
        <begin position="37"/>
        <end position="527"/>
    </location>
</feature>
<dbReference type="Gene3D" id="2.70.98.10">
    <property type="match status" value="1"/>
</dbReference>
<evidence type="ECO:0000313" key="9">
    <source>
        <dbReference type="Proteomes" id="UP001595462"/>
    </source>
</evidence>
<evidence type="ECO:0000259" key="7">
    <source>
        <dbReference type="Pfam" id="PF04349"/>
    </source>
</evidence>
<evidence type="ECO:0000313" key="8">
    <source>
        <dbReference type="EMBL" id="MFC3103720.1"/>
    </source>
</evidence>
<comment type="pathway">
    <text evidence="2">Glycan metabolism; osmoregulated periplasmic glucan (OPG) biosynthesis.</text>
</comment>
<gene>
    <name evidence="8" type="ORF">ACFOSU_07430</name>
</gene>
<evidence type="ECO:0000256" key="5">
    <source>
        <dbReference type="ARBA" id="ARBA00022764"/>
    </source>
</evidence>
<dbReference type="RefSeq" id="WP_380688017.1">
    <property type="nucleotide sequence ID" value="NZ_JBHRSS010000003.1"/>
</dbReference>
<dbReference type="PANTHER" id="PTHR30504:SF3">
    <property type="entry name" value="GLUCANS BIOSYNTHESIS PROTEIN D"/>
    <property type="match status" value="1"/>
</dbReference>
<evidence type="ECO:0000256" key="2">
    <source>
        <dbReference type="ARBA" id="ARBA00005001"/>
    </source>
</evidence>
<dbReference type="InterPro" id="IPR014438">
    <property type="entry name" value="Glucan_biosyn_MdoG/MdoD"/>
</dbReference>
<dbReference type="InterPro" id="IPR014756">
    <property type="entry name" value="Ig_E-set"/>
</dbReference>
<sequence length="543" mass="61334">MQRRTLLKASLALASMGLPAIPAFAQPREAETDEPTFDFDWLKAHAKSLAGEPYRSRVEDLPESLATLAPLDYQKITYDRNKALWTGDTRTDLRMHFFHVGMQFDKPVTMHAVDPDSGRSRVIHFRPELFDYASSGIDPATLEGRDLGFAGFRLAVNGEGNPIQEVAAFLGASYFRAIDENKQYGLSARGLAVDTALDRAEEFPDFTDFWFVHPKDGSQQVTVYALLDSPSVAGAYRFDIDCQDKGVVMTVAMDIYTRKDIERLGIAPMTSMFLKGTSQPQARDTIHPQVHDSDRLEMWRGNGEWVCRPLFNPKSLQYNAFTDENPKGFGLVQHDHDFNNYRDDVAWYNKRPSLWVEPIGDWGKGDIALIELPTVGETIDNIGAFWIPEAPVKADQHLSYGYKLYWWPLPPVGPTLAQVEKTWTGMGNVPEGWIPGDKSPDQYARRFAVDFVGDPLDKLPGNTPVEVQVEVSRGKLGMVQARRFEPIKGYRAIFDWVPDDPSDAAVSIRLFLRTGDRPLTETWLYQWVPPKADERHYADSPEP</sequence>
<dbReference type="Gene3D" id="2.60.40.10">
    <property type="entry name" value="Immunoglobulins"/>
    <property type="match status" value="1"/>
</dbReference>
<feature type="chain" id="PRO_5045101467" evidence="6">
    <location>
        <begin position="26"/>
        <end position="543"/>
    </location>
</feature>
<dbReference type="SUPFAM" id="SSF81296">
    <property type="entry name" value="E set domains"/>
    <property type="match status" value="1"/>
</dbReference>
<dbReference type="PIRSF" id="PIRSF006281">
    <property type="entry name" value="MdoG"/>
    <property type="match status" value="1"/>
</dbReference>
<proteinExistence type="inferred from homology"/>
<dbReference type="EMBL" id="JBHRSS010000003">
    <property type="protein sequence ID" value="MFC3103720.1"/>
    <property type="molecule type" value="Genomic_DNA"/>
</dbReference>
<dbReference type="InterPro" id="IPR014718">
    <property type="entry name" value="GH-type_carb-bd"/>
</dbReference>
<accession>A0ABV7EPG6</accession>
<organism evidence="8 9">
    <name type="scientific">Salinisphaera aquimarina</name>
    <dbReference type="NCBI Taxonomy" id="2094031"/>
    <lineage>
        <taxon>Bacteria</taxon>
        <taxon>Pseudomonadati</taxon>
        <taxon>Pseudomonadota</taxon>
        <taxon>Gammaproteobacteria</taxon>
        <taxon>Salinisphaerales</taxon>
        <taxon>Salinisphaeraceae</taxon>
        <taxon>Salinisphaera</taxon>
    </lineage>
</organism>
<comment type="caution">
    <text evidence="8">The sequence shown here is derived from an EMBL/GenBank/DDBJ whole genome shotgun (WGS) entry which is preliminary data.</text>
</comment>
<reference evidence="9" key="1">
    <citation type="journal article" date="2019" name="Int. J. Syst. Evol. Microbiol.">
        <title>The Global Catalogue of Microorganisms (GCM) 10K type strain sequencing project: providing services to taxonomists for standard genome sequencing and annotation.</title>
        <authorList>
            <consortium name="The Broad Institute Genomics Platform"/>
            <consortium name="The Broad Institute Genome Sequencing Center for Infectious Disease"/>
            <person name="Wu L."/>
            <person name="Ma J."/>
        </authorList>
    </citation>
    <scope>NUCLEOTIDE SEQUENCE [LARGE SCALE GENOMIC DNA]</scope>
    <source>
        <strain evidence="9">KCTC 52640</strain>
    </source>
</reference>
<keyword evidence="4 6" id="KW-0732">Signal</keyword>
<dbReference type="Proteomes" id="UP001595462">
    <property type="component" value="Unassembled WGS sequence"/>
</dbReference>
<comment type="subcellular location">
    <subcellularLocation>
        <location evidence="1">Periplasm</location>
    </subcellularLocation>
</comment>
<evidence type="ECO:0000256" key="4">
    <source>
        <dbReference type="ARBA" id="ARBA00022729"/>
    </source>
</evidence>
<dbReference type="InterPro" id="IPR007444">
    <property type="entry name" value="Glucan_biosyn_MdoG_C"/>
</dbReference>
<dbReference type="InterPro" id="IPR013783">
    <property type="entry name" value="Ig-like_fold"/>
</dbReference>
<feature type="signal peptide" evidence="6">
    <location>
        <begin position="1"/>
        <end position="25"/>
    </location>
</feature>
<evidence type="ECO:0000256" key="3">
    <source>
        <dbReference type="ARBA" id="ARBA00009284"/>
    </source>
</evidence>
<evidence type="ECO:0000256" key="1">
    <source>
        <dbReference type="ARBA" id="ARBA00004418"/>
    </source>
</evidence>
<name>A0ABV7EPG6_9GAMM</name>
<dbReference type="PANTHER" id="PTHR30504">
    <property type="entry name" value="GLUCANS BIOSYNTHESIS PROTEIN"/>
    <property type="match status" value="1"/>
</dbReference>
<dbReference type="SUPFAM" id="SSF74650">
    <property type="entry name" value="Galactose mutarotase-like"/>
    <property type="match status" value="1"/>
</dbReference>
<dbReference type="InterPro" id="IPR011013">
    <property type="entry name" value="Gal_mutarotase_sf_dom"/>
</dbReference>
<keyword evidence="9" id="KW-1185">Reference proteome</keyword>